<evidence type="ECO:0000256" key="6">
    <source>
        <dbReference type="ARBA" id="ARBA00023310"/>
    </source>
</evidence>
<evidence type="ECO:0000313" key="8">
    <source>
        <dbReference type="Proteomes" id="UP000228906"/>
    </source>
</evidence>
<dbReference type="InterPro" id="IPR000711">
    <property type="entry name" value="ATPase_OSCP/dsu"/>
</dbReference>
<dbReference type="Pfam" id="PF00213">
    <property type="entry name" value="OSCP"/>
    <property type="match status" value="1"/>
</dbReference>
<proteinExistence type="predicted"/>
<dbReference type="AlphaFoldDB" id="A0A2H0V0E2"/>
<gene>
    <name evidence="7" type="ORF">COU03_00405</name>
</gene>
<dbReference type="GO" id="GO:0046933">
    <property type="term" value="F:proton-transporting ATP synthase activity, rotational mechanism"/>
    <property type="evidence" value="ECO:0007669"/>
    <property type="project" value="InterPro"/>
</dbReference>
<sequence length="132" mass="15157">MKISPKKYAIALADVANKAGKGEHARITEKFFKLLLKKNALFLLPLIIVELEKYLDQQDGQLRAELFTAHQASKIITNKLRQFLTDKSQEKVILQERLDKGLLGGFILKWQDFLLDASVKNELKRLNHQLNS</sequence>
<organism evidence="7 8">
    <name type="scientific">bacterium (Candidatus Gribaldobacteria) CG10_big_fil_rev_8_21_14_0_10_41_12</name>
    <dbReference type="NCBI Taxonomy" id="2014277"/>
    <lineage>
        <taxon>Bacteria</taxon>
        <taxon>Candidatus Gribaldobacteria</taxon>
    </lineage>
</organism>
<comment type="subcellular location">
    <subcellularLocation>
        <location evidence="1">Membrane</location>
    </subcellularLocation>
</comment>
<comment type="caution">
    <text evidence="7">The sequence shown here is derived from an EMBL/GenBank/DDBJ whole genome shotgun (WGS) entry which is preliminary data.</text>
</comment>
<protein>
    <submittedName>
        <fullName evidence="7">Uncharacterized protein</fullName>
    </submittedName>
</protein>
<dbReference type="EMBL" id="PFAV01000006">
    <property type="protein sequence ID" value="PIR91800.1"/>
    <property type="molecule type" value="Genomic_DNA"/>
</dbReference>
<dbReference type="PANTHER" id="PTHR11910">
    <property type="entry name" value="ATP SYNTHASE DELTA CHAIN"/>
    <property type="match status" value="1"/>
</dbReference>
<evidence type="ECO:0000256" key="3">
    <source>
        <dbReference type="ARBA" id="ARBA00022781"/>
    </source>
</evidence>
<evidence type="ECO:0000256" key="2">
    <source>
        <dbReference type="ARBA" id="ARBA00022448"/>
    </source>
</evidence>
<accession>A0A2H0V0E2</accession>
<keyword evidence="5" id="KW-0472">Membrane</keyword>
<keyword evidence="3" id="KW-0375">Hydrogen ion transport</keyword>
<reference evidence="8" key="1">
    <citation type="submission" date="2017-09" db="EMBL/GenBank/DDBJ databases">
        <title>Depth-based differentiation of microbial function through sediment-hosted aquifers and enrichment of novel symbionts in the deep terrestrial subsurface.</title>
        <authorList>
            <person name="Probst A.J."/>
            <person name="Ladd B."/>
            <person name="Jarett J.K."/>
            <person name="Geller-Mcgrath D.E."/>
            <person name="Sieber C.M.K."/>
            <person name="Emerson J.B."/>
            <person name="Anantharaman K."/>
            <person name="Thomas B.C."/>
            <person name="Malmstrom R."/>
            <person name="Stieglmeier M."/>
            <person name="Klingl A."/>
            <person name="Woyke T."/>
            <person name="Ryan C.M."/>
            <person name="Banfield J.F."/>
        </authorList>
    </citation>
    <scope>NUCLEOTIDE SEQUENCE [LARGE SCALE GENOMIC DNA]</scope>
</reference>
<keyword evidence="4" id="KW-0406">Ion transport</keyword>
<keyword evidence="2" id="KW-0813">Transport</keyword>
<name>A0A2H0V0E2_9BACT</name>
<keyword evidence="6" id="KW-0066">ATP synthesis</keyword>
<evidence type="ECO:0000313" key="7">
    <source>
        <dbReference type="EMBL" id="PIR91800.1"/>
    </source>
</evidence>
<evidence type="ECO:0000256" key="5">
    <source>
        <dbReference type="ARBA" id="ARBA00023136"/>
    </source>
</evidence>
<dbReference type="GO" id="GO:0016020">
    <property type="term" value="C:membrane"/>
    <property type="evidence" value="ECO:0007669"/>
    <property type="project" value="UniProtKB-SubCell"/>
</dbReference>
<dbReference type="Proteomes" id="UP000228906">
    <property type="component" value="Unassembled WGS sequence"/>
</dbReference>
<evidence type="ECO:0000256" key="1">
    <source>
        <dbReference type="ARBA" id="ARBA00004370"/>
    </source>
</evidence>
<evidence type="ECO:0000256" key="4">
    <source>
        <dbReference type="ARBA" id="ARBA00023065"/>
    </source>
</evidence>